<feature type="compositionally biased region" description="Low complexity" evidence="1">
    <location>
        <begin position="161"/>
        <end position="180"/>
    </location>
</feature>
<dbReference type="RefSeq" id="WP_244844017.1">
    <property type="nucleotide sequence ID" value="NZ_AP023354.1"/>
</dbReference>
<feature type="compositionally biased region" description="Basic and acidic residues" evidence="1">
    <location>
        <begin position="56"/>
        <end position="83"/>
    </location>
</feature>
<feature type="transmembrane region" description="Helical" evidence="2">
    <location>
        <begin position="189"/>
        <end position="211"/>
    </location>
</feature>
<accession>A0A810L713</accession>
<feature type="region of interest" description="Disordered" evidence="1">
    <location>
        <begin position="1"/>
        <end position="180"/>
    </location>
</feature>
<dbReference type="Proteomes" id="UP000680750">
    <property type="component" value="Chromosome"/>
</dbReference>
<reference evidence="3" key="1">
    <citation type="submission" date="2020-08" db="EMBL/GenBank/DDBJ databases">
        <title>Whole genome shotgun sequence of Actinocatenispora sera NBRC 101916.</title>
        <authorList>
            <person name="Komaki H."/>
            <person name="Tamura T."/>
        </authorList>
    </citation>
    <scope>NUCLEOTIDE SEQUENCE</scope>
    <source>
        <strain evidence="3">NBRC 101916</strain>
    </source>
</reference>
<dbReference type="KEGG" id="aser:Asera_50270"/>
<protein>
    <recommendedName>
        <fullName evidence="5">Cell division protein FtsL</fullName>
    </recommendedName>
</protein>
<sequence>MTAEPVRDDERRYDQPGYDDPVRSIGGRPSRSRTGRPTRTGRTGAGVDPNARRNNARRDPAGRGGRSRAEPVRGRDEVRHVEPTRVPGEQRSGRGSARRGDERRVGGTVAPQRRRGAATTRKGDAVNRTVEAPGRRGAARRDTARPAAARPAEKTRRVAQPRGAGAAATSPSRRRSAPPAAVALPRTPFVLLVLGLVAAGIVGLLVLNTAINTTSLRVQQLRTQQSTLDDQEQQLNQQLADLESPGNLQAAATRMGLVPAGQTAFIRLPDGKVIGVPQPVPAHAGQ</sequence>
<evidence type="ECO:0000256" key="2">
    <source>
        <dbReference type="SAM" id="Phobius"/>
    </source>
</evidence>
<name>A0A810L713_9ACTN</name>
<keyword evidence="2" id="KW-0472">Membrane</keyword>
<evidence type="ECO:0008006" key="5">
    <source>
        <dbReference type="Google" id="ProtNLM"/>
    </source>
</evidence>
<feature type="compositionally biased region" description="Low complexity" evidence="1">
    <location>
        <begin position="37"/>
        <end position="53"/>
    </location>
</feature>
<organism evidence="3 4">
    <name type="scientific">Actinocatenispora sera</name>
    <dbReference type="NCBI Taxonomy" id="390989"/>
    <lineage>
        <taxon>Bacteria</taxon>
        <taxon>Bacillati</taxon>
        <taxon>Actinomycetota</taxon>
        <taxon>Actinomycetes</taxon>
        <taxon>Micromonosporales</taxon>
        <taxon>Micromonosporaceae</taxon>
        <taxon>Actinocatenispora</taxon>
    </lineage>
</organism>
<keyword evidence="2" id="KW-0812">Transmembrane</keyword>
<dbReference type="AlphaFoldDB" id="A0A810L713"/>
<proteinExistence type="predicted"/>
<evidence type="ECO:0000256" key="1">
    <source>
        <dbReference type="SAM" id="MobiDB-lite"/>
    </source>
</evidence>
<dbReference type="EMBL" id="AP023354">
    <property type="protein sequence ID" value="BCJ30919.1"/>
    <property type="molecule type" value="Genomic_DNA"/>
</dbReference>
<gene>
    <name evidence="3" type="ORF">Asera_50270</name>
</gene>
<evidence type="ECO:0000313" key="4">
    <source>
        <dbReference type="Proteomes" id="UP000680750"/>
    </source>
</evidence>
<keyword evidence="4" id="KW-1185">Reference proteome</keyword>
<evidence type="ECO:0000313" key="3">
    <source>
        <dbReference type="EMBL" id="BCJ30919.1"/>
    </source>
</evidence>
<feature type="compositionally biased region" description="Basic and acidic residues" evidence="1">
    <location>
        <begin position="1"/>
        <end position="14"/>
    </location>
</feature>
<keyword evidence="2" id="KW-1133">Transmembrane helix</keyword>